<evidence type="ECO:0000313" key="1">
    <source>
        <dbReference type="EMBL" id="PSR95689.1"/>
    </source>
</evidence>
<proteinExistence type="predicted"/>
<evidence type="ECO:0000313" key="2">
    <source>
        <dbReference type="Proteomes" id="UP000241394"/>
    </source>
</evidence>
<organism evidence="1 2">
    <name type="scientific">Actinidia chinensis var. chinensis</name>
    <name type="common">Chinese soft-hair kiwi</name>
    <dbReference type="NCBI Taxonomy" id="1590841"/>
    <lineage>
        <taxon>Eukaryota</taxon>
        <taxon>Viridiplantae</taxon>
        <taxon>Streptophyta</taxon>
        <taxon>Embryophyta</taxon>
        <taxon>Tracheophyta</taxon>
        <taxon>Spermatophyta</taxon>
        <taxon>Magnoliopsida</taxon>
        <taxon>eudicotyledons</taxon>
        <taxon>Gunneridae</taxon>
        <taxon>Pentapetalae</taxon>
        <taxon>asterids</taxon>
        <taxon>Ericales</taxon>
        <taxon>Actinidiaceae</taxon>
        <taxon>Actinidia</taxon>
    </lineage>
</organism>
<sequence length="88" mass="10197">MFPLPWLCQAHRKTKDQPSRHRGQIQSLRRKSVVLVPTLRSLETNALWSMVKLLVPNGLKLTVNVFAPKDLMFESDDSSKLDKRERVL</sequence>
<dbReference type="AlphaFoldDB" id="A0A2R6PRN1"/>
<reference evidence="1 2" key="1">
    <citation type="submission" date="2017-07" db="EMBL/GenBank/DDBJ databases">
        <title>An improved, manually edited Actinidia chinensis var. chinensis (kiwifruit) genome highlights the challenges associated with draft genomes and gene prediction in plants.</title>
        <authorList>
            <person name="Pilkington S."/>
            <person name="Crowhurst R."/>
            <person name="Hilario E."/>
            <person name="Nardozza S."/>
            <person name="Fraser L."/>
            <person name="Peng Y."/>
            <person name="Gunaseelan K."/>
            <person name="Simpson R."/>
            <person name="Tahir J."/>
            <person name="Deroles S."/>
            <person name="Templeton K."/>
            <person name="Luo Z."/>
            <person name="Davy M."/>
            <person name="Cheng C."/>
            <person name="Mcneilage M."/>
            <person name="Scaglione D."/>
            <person name="Liu Y."/>
            <person name="Zhang Q."/>
            <person name="Datson P."/>
            <person name="De Silva N."/>
            <person name="Gardiner S."/>
            <person name="Bassett H."/>
            <person name="Chagne D."/>
            <person name="Mccallum J."/>
            <person name="Dzierzon H."/>
            <person name="Deng C."/>
            <person name="Wang Y.-Y."/>
            <person name="Barron N."/>
            <person name="Manako K."/>
            <person name="Bowen J."/>
            <person name="Foster T."/>
            <person name="Erridge Z."/>
            <person name="Tiffin H."/>
            <person name="Waite C."/>
            <person name="Davies K."/>
            <person name="Grierson E."/>
            <person name="Laing W."/>
            <person name="Kirk R."/>
            <person name="Chen X."/>
            <person name="Wood M."/>
            <person name="Montefiori M."/>
            <person name="Brummell D."/>
            <person name="Schwinn K."/>
            <person name="Catanach A."/>
            <person name="Fullerton C."/>
            <person name="Li D."/>
            <person name="Meiyalaghan S."/>
            <person name="Nieuwenhuizen N."/>
            <person name="Read N."/>
            <person name="Prakash R."/>
            <person name="Hunter D."/>
            <person name="Zhang H."/>
            <person name="Mckenzie M."/>
            <person name="Knabel M."/>
            <person name="Harris A."/>
            <person name="Allan A."/>
            <person name="Chen A."/>
            <person name="Janssen B."/>
            <person name="Plunkett B."/>
            <person name="Dwamena C."/>
            <person name="Voogd C."/>
            <person name="Leif D."/>
            <person name="Lafferty D."/>
            <person name="Souleyre E."/>
            <person name="Varkonyi-Gasic E."/>
            <person name="Gambi F."/>
            <person name="Hanley J."/>
            <person name="Yao J.-L."/>
            <person name="Cheung J."/>
            <person name="David K."/>
            <person name="Warren B."/>
            <person name="Marsh K."/>
            <person name="Snowden K."/>
            <person name="Lin-Wang K."/>
            <person name="Brian L."/>
            <person name="Martinez-Sanchez M."/>
            <person name="Wang M."/>
            <person name="Ileperuma N."/>
            <person name="Macnee N."/>
            <person name="Campin R."/>
            <person name="Mcatee P."/>
            <person name="Drummond R."/>
            <person name="Espley R."/>
            <person name="Ireland H."/>
            <person name="Wu R."/>
            <person name="Atkinson R."/>
            <person name="Karunairetnam S."/>
            <person name="Bulley S."/>
            <person name="Chunkath S."/>
            <person name="Hanley Z."/>
            <person name="Storey R."/>
            <person name="Thrimawithana A."/>
            <person name="Thomson S."/>
            <person name="David C."/>
            <person name="Testolin R."/>
        </authorList>
    </citation>
    <scope>NUCLEOTIDE SEQUENCE [LARGE SCALE GENOMIC DNA]</scope>
    <source>
        <strain evidence="2">cv. Red5</strain>
        <tissue evidence="1">Young leaf</tissue>
    </source>
</reference>
<protein>
    <submittedName>
        <fullName evidence="1">Cytochrome c oxidase copper chaperone like</fullName>
    </submittedName>
</protein>
<dbReference type="InParanoid" id="A0A2R6PRN1"/>
<reference evidence="2" key="2">
    <citation type="journal article" date="2018" name="BMC Genomics">
        <title>A manually annotated Actinidia chinensis var. chinensis (kiwifruit) genome highlights the challenges associated with draft genomes and gene prediction in plants.</title>
        <authorList>
            <person name="Pilkington S.M."/>
            <person name="Crowhurst R."/>
            <person name="Hilario E."/>
            <person name="Nardozza S."/>
            <person name="Fraser L."/>
            <person name="Peng Y."/>
            <person name="Gunaseelan K."/>
            <person name="Simpson R."/>
            <person name="Tahir J."/>
            <person name="Deroles S.C."/>
            <person name="Templeton K."/>
            <person name="Luo Z."/>
            <person name="Davy M."/>
            <person name="Cheng C."/>
            <person name="McNeilage M."/>
            <person name="Scaglione D."/>
            <person name="Liu Y."/>
            <person name="Zhang Q."/>
            <person name="Datson P."/>
            <person name="De Silva N."/>
            <person name="Gardiner S.E."/>
            <person name="Bassett H."/>
            <person name="Chagne D."/>
            <person name="McCallum J."/>
            <person name="Dzierzon H."/>
            <person name="Deng C."/>
            <person name="Wang Y.Y."/>
            <person name="Barron L."/>
            <person name="Manako K."/>
            <person name="Bowen J."/>
            <person name="Foster T.M."/>
            <person name="Erridge Z.A."/>
            <person name="Tiffin H."/>
            <person name="Waite C.N."/>
            <person name="Davies K.M."/>
            <person name="Grierson E.P."/>
            <person name="Laing W.A."/>
            <person name="Kirk R."/>
            <person name="Chen X."/>
            <person name="Wood M."/>
            <person name="Montefiori M."/>
            <person name="Brummell D.A."/>
            <person name="Schwinn K.E."/>
            <person name="Catanach A."/>
            <person name="Fullerton C."/>
            <person name="Li D."/>
            <person name="Meiyalaghan S."/>
            <person name="Nieuwenhuizen N."/>
            <person name="Read N."/>
            <person name="Prakash R."/>
            <person name="Hunter D."/>
            <person name="Zhang H."/>
            <person name="McKenzie M."/>
            <person name="Knabel M."/>
            <person name="Harris A."/>
            <person name="Allan A.C."/>
            <person name="Gleave A."/>
            <person name="Chen A."/>
            <person name="Janssen B.J."/>
            <person name="Plunkett B."/>
            <person name="Ampomah-Dwamena C."/>
            <person name="Voogd C."/>
            <person name="Leif D."/>
            <person name="Lafferty D."/>
            <person name="Souleyre E.J.F."/>
            <person name="Varkonyi-Gasic E."/>
            <person name="Gambi F."/>
            <person name="Hanley J."/>
            <person name="Yao J.L."/>
            <person name="Cheung J."/>
            <person name="David K.M."/>
            <person name="Warren B."/>
            <person name="Marsh K."/>
            <person name="Snowden K.C."/>
            <person name="Lin-Wang K."/>
            <person name="Brian L."/>
            <person name="Martinez-Sanchez M."/>
            <person name="Wang M."/>
            <person name="Ileperuma N."/>
            <person name="Macnee N."/>
            <person name="Campin R."/>
            <person name="McAtee P."/>
            <person name="Drummond R.S.M."/>
            <person name="Espley R.V."/>
            <person name="Ireland H.S."/>
            <person name="Wu R."/>
            <person name="Atkinson R.G."/>
            <person name="Karunairetnam S."/>
            <person name="Bulley S."/>
            <person name="Chunkath S."/>
            <person name="Hanley Z."/>
            <person name="Storey R."/>
            <person name="Thrimawithana A.H."/>
            <person name="Thomson S."/>
            <person name="David C."/>
            <person name="Testolin R."/>
            <person name="Huang H."/>
            <person name="Hellens R.P."/>
            <person name="Schaffer R.J."/>
        </authorList>
    </citation>
    <scope>NUCLEOTIDE SEQUENCE [LARGE SCALE GENOMIC DNA]</scope>
    <source>
        <strain evidence="2">cv. Red5</strain>
    </source>
</reference>
<dbReference type="Gramene" id="PSR95689">
    <property type="protein sequence ID" value="PSR95689"/>
    <property type="gene ID" value="CEY00_Acc21713"/>
</dbReference>
<gene>
    <name evidence="1" type="ORF">CEY00_Acc21713</name>
</gene>
<dbReference type="Proteomes" id="UP000241394">
    <property type="component" value="Chromosome LG23"/>
</dbReference>
<accession>A0A2R6PRN1</accession>
<name>A0A2R6PRN1_ACTCC</name>
<comment type="caution">
    <text evidence="1">The sequence shown here is derived from an EMBL/GenBank/DDBJ whole genome shotgun (WGS) entry which is preliminary data.</text>
</comment>
<keyword evidence="2" id="KW-1185">Reference proteome</keyword>
<dbReference type="EMBL" id="NKQK01000023">
    <property type="protein sequence ID" value="PSR95689.1"/>
    <property type="molecule type" value="Genomic_DNA"/>
</dbReference>